<comment type="subcellular location">
    <subcellularLocation>
        <location evidence="1">Cell envelope</location>
    </subcellularLocation>
</comment>
<evidence type="ECO:0000256" key="3">
    <source>
        <dbReference type="SAM" id="Phobius"/>
    </source>
</evidence>
<keyword evidence="6" id="KW-1185">Reference proteome</keyword>
<evidence type="ECO:0000256" key="1">
    <source>
        <dbReference type="ARBA" id="ARBA00004196"/>
    </source>
</evidence>
<dbReference type="eggNOG" id="COG1879">
    <property type="taxonomic scope" value="Bacteria"/>
</dbReference>
<comment type="similarity">
    <text evidence="2">Belongs to the bacterial solute-binding protein 2 family.</text>
</comment>
<name>A0A0A7FXM6_9CLOT</name>
<dbReference type="HOGENOM" id="CLU_037628_3_6_9"/>
<dbReference type="Pfam" id="PF13407">
    <property type="entry name" value="Peripla_BP_4"/>
    <property type="match status" value="1"/>
</dbReference>
<dbReference type="GO" id="GO:0030246">
    <property type="term" value="F:carbohydrate binding"/>
    <property type="evidence" value="ECO:0007669"/>
    <property type="project" value="TreeGrafter"/>
</dbReference>
<dbReference type="InterPro" id="IPR050555">
    <property type="entry name" value="Bact_Solute-Bind_Prot2"/>
</dbReference>
<gene>
    <name evidence="5" type="ORF">U729_451</name>
</gene>
<organism evidence="5 6">
    <name type="scientific">Clostridium baratii str. Sullivan</name>
    <dbReference type="NCBI Taxonomy" id="1415775"/>
    <lineage>
        <taxon>Bacteria</taxon>
        <taxon>Bacillati</taxon>
        <taxon>Bacillota</taxon>
        <taxon>Clostridia</taxon>
        <taxon>Eubacteriales</taxon>
        <taxon>Clostridiaceae</taxon>
        <taxon>Clostridium</taxon>
    </lineage>
</organism>
<dbReference type="SUPFAM" id="SSF53822">
    <property type="entry name" value="Periplasmic binding protein-like I"/>
    <property type="match status" value="1"/>
</dbReference>
<keyword evidence="3" id="KW-1133">Transmembrane helix</keyword>
<dbReference type="PANTHER" id="PTHR30036:SF7">
    <property type="entry name" value="ABC TRANSPORTER PERIPLASMIC-BINDING PROTEIN YPHF"/>
    <property type="match status" value="1"/>
</dbReference>
<dbReference type="EMBL" id="CP006905">
    <property type="protein sequence ID" value="AIY83606.1"/>
    <property type="molecule type" value="Genomic_DNA"/>
</dbReference>
<evidence type="ECO:0000256" key="2">
    <source>
        <dbReference type="ARBA" id="ARBA00007639"/>
    </source>
</evidence>
<dbReference type="KEGG" id="cbv:U729_451"/>
<accession>A0A0A7FXM6</accession>
<dbReference type="STRING" id="1561.NPD11_2542"/>
<protein>
    <submittedName>
        <fullName evidence="5">Periplasmic binding s and sugar binding domain of LacI family protein</fullName>
    </submittedName>
</protein>
<dbReference type="AlphaFoldDB" id="A0A0A7FXM6"/>
<keyword evidence="3" id="KW-0472">Membrane</keyword>
<dbReference type="GO" id="GO:0030288">
    <property type="term" value="C:outer membrane-bounded periplasmic space"/>
    <property type="evidence" value="ECO:0007669"/>
    <property type="project" value="TreeGrafter"/>
</dbReference>
<evidence type="ECO:0000313" key="5">
    <source>
        <dbReference type="EMBL" id="AIY83606.1"/>
    </source>
</evidence>
<dbReference type="InterPro" id="IPR025997">
    <property type="entry name" value="SBP_2_dom"/>
</dbReference>
<evidence type="ECO:0000313" key="6">
    <source>
        <dbReference type="Proteomes" id="UP000030635"/>
    </source>
</evidence>
<feature type="transmembrane region" description="Helical" evidence="3">
    <location>
        <begin position="7"/>
        <end position="29"/>
    </location>
</feature>
<keyword evidence="3" id="KW-0812">Transmembrane</keyword>
<dbReference type="OrthoDB" id="2065670at2"/>
<dbReference type="InterPro" id="IPR028082">
    <property type="entry name" value="Peripla_BP_I"/>
</dbReference>
<sequence length="325" mass="37332">MKIRRKNIIIIAFFIITITSFTAIISYLIPNESKKKVYKISYISSSTKEKNLKFISEGISRAAKDMNAEVTIYKLLSGKEVENQVSLLKKESEKNVDAILISPVDYEKLAKPIEEANEKVPIILINSKIDSNKKLPYISCNNYGLGVNLAEEVLQRGNTRKRIVIVKENINSSNLNEMEEGFKDELKNSKNSLLELKLKENKNNYYDQMLSFIKENNVDIIVSFNEDIIEVAAKLKKDLLWQKDKGSFELYGASKANEIISYIEEEIIDGLAIENEFNIGYLGTEMAIKKITNEKIEEKEIGFTVINKRNMYLEENQKLIFPFIK</sequence>
<feature type="domain" description="Periplasmic binding protein" evidence="4">
    <location>
        <begin position="55"/>
        <end position="294"/>
    </location>
</feature>
<dbReference type="Gene3D" id="3.40.50.2300">
    <property type="match status" value="2"/>
</dbReference>
<dbReference type="Proteomes" id="UP000030635">
    <property type="component" value="Chromosome"/>
</dbReference>
<dbReference type="PANTHER" id="PTHR30036">
    <property type="entry name" value="D-XYLOSE-BINDING PERIPLASMIC PROTEIN"/>
    <property type="match status" value="1"/>
</dbReference>
<proteinExistence type="inferred from homology"/>
<evidence type="ECO:0000259" key="4">
    <source>
        <dbReference type="Pfam" id="PF13407"/>
    </source>
</evidence>
<dbReference type="RefSeq" id="WP_039311288.1">
    <property type="nucleotide sequence ID" value="NZ_CP006905.1"/>
</dbReference>
<reference evidence="5 6" key="1">
    <citation type="journal article" date="2015" name="Infect. Genet. Evol.">
        <title>Genomic sequences of six botulinum neurotoxin-producing strains representing three clostridial species illustrate the mobility and diversity of botulinum neurotoxin genes.</title>
        <authorList>
            <person name="Smith T.J."/>
            <person name="Hill K.K."/>
            <person name="Xie G."/>
            <person name="Foley B.T."/>
            <person name="Williamson C.H."/>
            <person name="Foster J.T."/>
            <person name="Johnson S.L."/>
            <person name="Chertkov O."/>
            <person name="Teshima H."/>
            <person name="Gibbons H.S."/>
            <person name="Johnsky L.A."/>
            <person name="Karavis M.A."/>
            <person name="Smith L.A."/>
        </authorList>
    </citation>
    <scope>NUCLEOTIDE SEQUENCE [LARGE SCALE GENOMIC DNA]</scope>
    <source>
        <strain evidence="5 6">Sullivan</strain>
    </source>
</reference>